<dbReference type="PIRSF" id="PIRSF020623">
    <property type="entry name" value="PaaX"/>
    <property type="match status" value="1"/>
</dbReference>
<evidence type="ECO:0000313" key="5">
    <source>
        <dbReference type="Proteomes" id="UP000295705"/>
    </source>
</evidence>
<evidence type="ECO:0000313" key="4">
    <source>
        <dbReference type="EMBL" id="TDQ47008.1"/>
    </source>
</evidence>
<name>A0A4R6UJB1_9PSEU</name>
<dbReference type="PANTHER" id="PTHR30319">
    <property type="entry name" value="PHENYLACETIC ACID REGULATOR-RELATED TRANSCRIPTIONAL REPRESSOR"/>
    <property type="match status" value="1"/>
</dbReference>
<evidence type="ECO:0000259" key="1">
    <source>
        <dbReference type="Pfam" id="PF07848"/>
    </source>
</evidence>
<dbReference type="GO" id="GO:0006351">
    <property type="term" value="P:DNA-templated transcription"/>
    <property type="evidence" value="ECO:0007669"/>
    <property type="project" value="InterPro"/>
</dbReference>
<dbReference type="Pfam" id="PF07848">
    <property type="entry name" value="PaaX"/>
    <property type="match status" value="1"/>
</dbReference>
<dbReference type="Proteomes" id="UP000295705">
    <property type="component" value="Unassembled WGS sequence"/>
</dbReference>
<gene>
    <name evidence="4" type="ORF">EV188_11496</name>
</gene>
<dbReference type="AlphaFoldDB" id="A0A4R6UJB1"/>
<dbReference type="RefSeq" id="WP_133829930.1">
    <property type="nucleotide sequence ID" value="NZ_BAABHR010000059.1"/>
</dbReference>
<proteinExistence type="predicted"/>
<dbReference type="OrthoDB" id="2270427at2"/>
<evidence type="ECO:0000259" key="3">
    <source>
        <dbReference type="Pfam" id="PF20803"/>
    </source>
</evidence>
<dbReference type="InterPro" id="IPR036388">
    <property type="entry name" value="WH-like_DNA-bd_sf"/>
</dbReference>
<feature type="domain" description="Transcriptional repressor PaaX-like C-terminal" evidence="2">
    <location>
        <begin position="186"/>
        <end position="276"/>
    </location>
</feature>
<protein>
    <submittedName>
        <fullName evidence="4">PaaX family transcriptional regulator</fullName>
    </submittedName>
</protein>
<dbReference type="Pfam" id="PF08223">
    <property type="entry name" value="PaaX_C"/>
    <property type="match status" value="1"/>
</dbReference>
<feature type="domain" description="Transcriptional repressor PaaX-like central Cas2-like" evidence="3">
    <location>
        <begin position="101"/>
        <end position="179"/>
    </location>
</feature>
<comment type="caution">
    <text evidence="4">The sequence shown here is derived from an EMBL/GenBank/DDBJ whole genome shotgun (WGS) entry which is preliminary data.</text>
</comment>
<dbReference type="InterPro" id="IPR012906">
    <property type="entry name" value="PaaX-like_N"/>
</dbReference>
<organism evidence="4 5">
    <name type="scientific">Actinomycetospora succinea</name>
    <dbReference type="NCBI Taxonomy" id="663603"/>
    <lineage>
        <taxon>Bacteria</taxon>
        <taxon>Bacillati</taxon>
        <taxon>Actinomycetota</taxon>
        <taxon>Actinomycetes</taxon>
        <taxon>Pseudonocardiales</taxon>
        <taxon>Pseudonocardiaceae</taxon>
        <taxon>Actinomycetospora</taxon>
    </lineage>
</organism>
<sequence>MTTARAEPEEIDAATPRALIVSLFGLYARERAGWLSIATIVRLMGDLGVDEQATRSAVFRLKKRGWLEPQKEGRVAGYRASAEALAILEEGDDRIYGRRRATADEGWVLVVFSVPESERDKRHRLRSTLTRLGLGTIGPGTWVAPANLADAVLAALDRAGLRGFTDVFRAAHLSDADPRGTVAAWWDLEALEATYADYLRRFSGVAARWEADADPDEHRDRAFADYVPAITAWRRLPYLDPGLSLAALPEQWIGLRAEELFARFRTLLAEPAARYVRLVQES</sequence>
<dbReference type="InterPro" id="IPR013225">
    <property type="entry name" value="PaaX_C"/>
</dbReference>
<feature type="domain" description="Transcriptional repressor PaaX-like N-terminal" evidence="1">
    <location>
        <begin position="16"/>
        <end position="83"/>
    </location>
</feature>
<reference evidence="4 5" key="1">
    <citation type="submission" date="2019-03" db="EMBL/GenBank/DDBJ databases">
        <title>Genomic Encyclopedia of Type Strains, Phase IV (KMG-IV): sequencing the most valuable type-strain genomes for metagenomic binning, comparative biology and taxonomic classification.</title>
        <authorList>
            <person name="Goeker M."/>
        </authorList>
    </citation>
    <scope>NUCLEOTIDE SEQUENCE [LARGE SCALE GENOMIC DNA]</scope>
    <source>
        <strain evidence="4 5">DSM 45775</strain>
    </source>
</reference>
<dbReference type="EMBL" id="SNYO01000014">
    <property type="protein sequence ID" value="TDQ47008.1"/>
    <property type="molecule type" value="Genomic_DNA"/>
</dbReference>
<dbReference type="PANTHER" id="PTHR30319:SF1">
    <property type="entry name" value="TRANSCRIPTIONAL REPRESSOR PAAX"/>
    <property type="match status" value="1"/>
</dbReference>
<dbReference type="Gene3D" id="1.10.10.10">
    <property type="entry name" value="Winged helix-like DNA-binding domain superfamily/Winged helix DNA-binding domain"/>
    <property type="match status" value="1"/>
</dbReference>
<dbReference type="InterPro" id="IPR048846">
    <property type="entry name" value="PaaX-like_central"/>
</dbReference>
<keyword evidence="5" id="KW-1185">Reference proteome</keyword>
<accession>A0A4R6UJB1</accession>
<evidence type="ECO:0000259" key="2">
    <source>
        <dbReference type="Pfam" id="PF08223"/>
    </source>
</evidence>
<dbReference type="Pfam" id="PF20803">
    <property type="entry name" value="PaaX_M"/>
    <property type="match status" value="1"/>
</dbReference>
<dbReference type="InterPro" id="IPR011965">
    <property type="entry name" value="PaaX_trns_reg"/>
</dbReference>
<dbReference type="Gene3D" id="3.30.70.2650">
    <property type="match status" value="1"/>
</dbReference>